<gene>
    <name evidence="2" type="ORF">MKK02DRAFT_18674</name>
</gene>
<comment type="caution">
    <text evidence="2">The sequence shown here is derived from an EMBL/GenBank/DDBJ whole genome shotgun (WGS) entry which is preliminary data.</text>
</comment>
<dbReference type="SUPFAM" id="SSF52266">
    <property type="entry name" value="SGNH hydrolase"/>
    <property type="match status" value="1"/>
</dbReference>
<dbReference type="Proteomes" id="UP001164286">
    <property type="component" value="Unassembled WGS sequence"/>
</dbReference>
<dbReference type="GO" id="GO:0006644">
    <property type="term" value="P:phospholipid metabolic process"/>
    <property type="evidence" value="ECO:0007669"/>
    <property type="project" value="TreeGrafter"/>
</dbReference>
<dbReference type="InterPro" id="IPR036514">
    <property type="entry name" value="SGNH_hydro_sf"/>
</dbReference>
<dbReference type="EMBL" id="JAKWFO010000011">
    <property type="protein sequence ID" value="KAI9633160.1"/>
    <property type="molecule type" value="Genomic_DNA"/>
</dbReference>
<feature type="region of interest" description="Disordered" evidence="1">
    <location>
        <begin position="1"/>
        <end position="22"/>
    </location>
</feature>
<keyword evidence="3" id="KW-1185">Reference proteome</keyword>
<dbReference type="Gene3D" id="3.40.50.1110">
    <property type="entry name" value="SGNH hydrolase"/>
    <property type="match status" value="1"/>
</dbReference>
<dbReference type="PANTHER" id="PTHR21325">
    <property type="entry name" value="PHOSPHOLIPASE B, PLB1"/>
    <property type="match status" value="1"/>
</dbReference>
<evidence type="ECO:0000313" key="2">
    <source>
        <dbReference type="EMBL" id="KAI9633160.1"/>
    </source>
</evidence>
<dbReference type="Pfam" id="PF00657">
    <property type="entry name" value="Lipase_GDSL"/>
    <property type="match status" value="1"/>
</dbReference>
<dbReference type="AlphaFoldDB" id="A0AA38H312"/>
<dbReference type="InterPro" id="IPR001087">
    <property type="entry name" value="GDSL"/>
</dbReference>
<dbReference type="PANTHER" id="PTHR21325:SF31">
    <property type="entry name" value="GH22081P-RELATED"/>
    <property type="match status" value="1"/>
</dbReference>
<dbReference type="RefSeq" id="XP_052942937.1">
    <property type="nucleotide sequence ID" value="XM_053085991.1"/>
</dbReference>
<dbReference type="InterPro" id="IPR038885">
    <property type="entry name" value="PLB1"/>
</dbReference>
<proteinExistence type="predicted"/>
<protein>
    <submittedName>
        <fullName evidence="2">Uncharacterized protein</fullName>
    </submittedName>
</protein>
<accession>A0AA38H312</accession>
<evidence type="ECO:0000256" key="1">
    <source>
        <dbReference type="SAM" id="MobiDB-lite"/>
    </source>
</evidence>
<dbReference type="GO" id="GO:0004620">
    <property type="term" value="F:phospholipase activity"/>
    <property type="evidence" value="ECO:0007669"/>
    <property type="project" value="InterPro"/>
</dbReference>
<organism evidence="2 3">
    <name type="scientific">Dioszegia hungarica</name>
    <dbReference type="NCBI Taxonomy" id="4972"/>
    <lineage>
        <taxon>Eukaryota</taxon>
        <taxon>Fungi</taxon>
        <taxon>Dikarya</taxon>
        <taxon>Basidiomycota</taxon>
        <taxon>Agaricomycotina</taxon>
        <taxon>Tremellomycetes</taxon>
        <taxon>Tremellales</taxon>
        <taxon>Bulleribasidiaceae</taxon>
        <taxon>Dioszegia</taxon>
    </lineage>
</organism>
<name>A0AA38H312_9TREE</name>
<reference evidence="2" key="1">
    <citation type="journal article" date="2022" name="G3 (Bethesda)">
        <title>High quality genome of the basidiomycete yeast Dioszegia hungarica PDD-24b-2 isolated from cloud water.</title>
        <authorList>
            <person name="Jarrige D."/>
            <person name="Haridas S."/>
            <person name="Bleykasten-Grosshans C."/>
            <person name="Joly M."/>
            <person name="Nadalig T."/>
            <person name="Sancelme M."/>
            <person name="Vuilleumier S."/>
            <person name="Grigoriev I.V."/>
            <person name="Amato P."/>
            <person name="Bringel F."/>
        </authorList>
    </citation>
    <scope>NUCLEOTIDE SEQUENCE</scope>
    <source>
        <strain evidence="2">PDD-24b-2</strain>
    </source>
</reference>
<evidence type="ECO:0000313" key="3">
    <source>
        <dbReference type="Proteomes" id="UP001164286"/>
    </source>
</evidence>
<sequence>MPLFSAGPVAPSPRPPGTHVRFEDLGRCPRLARREQPTSARDVRPDDITVIAALGDSISAALVARASPDQELHAKRRLSANPLTVWSEYRGLSYPTGLDPGTISLASILSRYTNVTGGSMGHHLPASCPAKVCGLREQDGLNAAISGSVASGLKAQVSDWLIPRIRQMEIEEDAWKFVNVGIGGNDICSYCLTPDTDIPIDHAPKQFGKEIKEAVEHLRLHVPNLIVNIVGLFRISALYELKLRSHCTLPSPPLLPHIPSLAFECSCALLPTPAGDIARAKMDALAEAYNQAILGVIHQWEEEGDEKLGVIYQPGEAIDLDLWPGEGLSAVDCFHPSEEGQKRVGAGFWNRLTLNLEGKARPIEWEDEVMVRCLEEGDRFPVGKVTRR</sequence>
<dbReference type="GeneID" id="77725192"/>